<gene>
    <name evidence="2" type="ORF">ACFQIC_03090</name>
</gene>
<evidence type="ECO:0000313" key="2">
    <source>
        <dbReference type="EMBL" id="MFC7060857.1"/>
    </source>
</evidence>
<accession>A0ABW2EK04</accession>
<name>A0ABW2EK04_9BACI</name>
<keyword evidence="2" id="KW-0012">Acyltransferase</keyword>
<dbReference type="EC" id="2.3.-.-" evidence="2"/>
<dbReference type="Gene3D" id="3.40.630.30">
    <property type="match status" value="1"/>
</dbReference>
<dbReference type="GO" id="GO:0016746">
    <property type="term" value="F:acyltransferase activity"/>
    <property type="evidence" value="ECO:0007669"/>
    <property type="project" value="UniProtKB-KW"/>
</dbReference>
<feature type="domain" description="N-acetyltransferase" evidence="1">
    <location>
        <begin position="1"/>
        <end position="150"/>
    </location>
</feature>
<organism evidence="2 3">
    <name type="scientific">Halobacillus seohaensis</name>
    <dbReference type="NCBI Taxonomy" id="447421"/>
    <lineage>
        <taxon>Bacteria</taxon>
        <taxon>Bacillati</taxon>
        <taxon>Bacillota</taxon>
        <taxon>Bacilli</taxon>
        <taxon>Bacillales</taxon>
        <taxon>Bacillaceae</taxon>
        <taxon>Halobacillus</taxon>
    </lineage>
</organism>
<comment type="caution">
    <text evidence="2">The sequence shown here is derived from an EMBL/GenBank/DDBJ whole genome shotgun (WGS) entry which is preliminary data.</text>
</comment>
<dbReference type="PANTHER" id="PTHR43792">
    <property type="entry name" value="GNAT FAMILY, PUTATIVE (AFU_ORTHOLOGUE AFUA_3G00765)-RELATED-RELATED"/>
    <property type="match status" value="1"/>
</dbReference>
<evidence type="ECO:0000313" key="3">
    <source>
        <dbReference type="Proteomes" id="UP001596410"/>
    </source>
</evidence>
<dbReference type="PROSITE" id="PS51186">
    <property type="entry name" value="GNAT"/>
    <property type="match status" value="1"/>
</dbReference>
<protein>
    <submittedName>
        <fullName evidence="2">GNAT family N-acetyltransferase</fullName>
        <ecNumber evidence="2">2.3.-.-</ecNumber>
    </submittedName>
</protein>
<keyword evidence="3" id="KW-1185">Reference proteome</keyword>
<dbReference type="InterPro" id="IPR016181">
    <property type="entry name" value="Acyl_CoA_acyltransferase"/>
</dbReference>
<dbReference type="Pfam" id="PF00583">
    <property type="entry name" value="Acetyltransf_1"/>
    <property type="match status" value="1"/>
</dbReference>
<dbReference type="Proteomes" id="UP001596410">
    <property type="component" value="Unassembled WGS sequence"/>
</dbReference>
<dbReference type="InterPro" id="IPR051531">
    <property type="entry name" value="N-acetyltransferase"/>
</dbReference>
<evidence type="ECO:0000259" key="1">
    <source>
        <dbReference type="PROSITE" id="PS51186"/>
    </source>
</evidence>
<dbReference type="RefSeq" id="WP_204711368.1">
    <property type="nucleotide sequence ID" value="NZ_JBHSZV010000008.1"/>
</dbReference>
<dbReference type="PANTHER" id="PTHR43792:SF1">
    <property type="entry name" value="N-ACETYLTRANSFERASE DOMAIN-CONTAINING PROTEIN"/>
    <property type="match status" value="1"/>
</dbReference>
<sequence>MNFQPMSQEEAKQVVSWQYQGEYSFYDMKADLEDYEKFIHPNTRNPHTYSAYEDGEFIGIFTAQIVGERTIDIGLGMRPDLTGRGMGQRFIEKGLKYVGEQIPFSEVTLAVASFNKRAIKVYERIGFETVHTFYQKTNGGEFLFVKMVKK</sequence>
<dbReference type="InterPro" id="IPR000182">
    <property type="entry name" value="GNAT_dom"/>
</dbReference>
<dbReference type="SUPFAM" id="SSF55729">
    <property type="entry name" value="Acyl-CoA N-acyltransferases (Nat)"/>
    <property type="match status" value="1"/>
</dbReference>
<dbReference type="EMBL" id="JBHSZV010000008">
    <property type="protein sequence ID" value="MFC7060857.1"/>
    <property type="molecule type" value="Genomic_DNA"/>
</dbReference>
<reference evidence="3" key="1">
    <citation type="journal article" date="2019" name="Int. J. Syst. Evol. Microbiol.">
        <title>The Global Catalogue of Microorganisms (GCM) 10K type strain sequencing project: providing services to taxonomists for standard genome sequencing and annotation.</title>
        <authorList>
            <consortium name="The Broad Institute Genomics Platform"/>
            <consortium name="The Broad Institute Genome Sequencing Center for Infectious Disease"/>
            <person name="Wu L."/>
            <person name="Ma J."/>
        </authorList>
    </citation>
    <scope>NUCLEOTIDE SEQUENCE [LARGE SCALE GENOMIC DNA]</scope>
    <source>
        <strain evidence="3">CGMCC 4.1621</strain>
    </source>
</reference>
<keyword evidence="2" id="KW-0808">Transferase</keyword>
<proteinExistence type="predicted"/>